<reference evidence="1" key="1">
    <citation type="submission" date="2019-08" db="EMBL/GenBank/DDBJ databases">
        <title>Comparative genome analysis confer to the adaptation heavy metal polluted environment.</title>
        <authorList>
            <person name="Li Y."/>
        </authorList>
    </citation>
    <scope>NUCLEOTIDE SEQUENCE [LARGE SCALE GENOMIC DNA]</scope>
    <source>
        <strain evidence="1">P1</strain>
    </source>
</reference>
<accession>A0A5C1HUC5</accession>
<proteinExistence type="predicted"/>
<evidence type="ECO:0000313" key="2">
    <source>
        <dbReference type="Proteomes" id="UP000251402"/>
    </source>
</evidence>
<dbReference type="OrthoDB" id="2678579at2"/>
<name>A0A5C1HUC5_9SPHI</name>
<gene>
    <name evidence="1" type="ORF">DEO27_003880</name>
</gene>
<sequence>MAKNTERVAYLIINKEDFKRKVADRLAIGQEFLTRKISDLDGKDKCWKEFMDWDHYNLEMIKQAFEYPDNVYGEEYKRHTGAPGAYFGGSYTPPSFEESLENIRKEMGYQVSKLKRFGDKIELLRVKPGSTILVEASQLDNLLRLLKRFHKVVQELRDRRADREPVLIVDEYDVQYVLKALLKLYFNDVRPEEFSPSHAGANTRIDFVLKEEGIVLETKMTHERLKAKALGEELLIDIGRYKNYPDCTDLVIFIYDKGDHIINKQGFAADLEQQSTPGFKVSVVIIPD</sequence>
<evidence type="ECO:0000313" key="1">
    <source>
        <dbReference type="EMBL" id="QEM09189.1"/>
    </source>
</evidence>
<dbReference type="EMBL" id="CP043450">
    <property type="protein sequence ID" value="QEM09189.1"/>
    <property type="molecule type" value="Genomic_DNA"/>
</dbReference>
<dbReference type="Pfam" id="PF18742">
    <property type="entry name" value="DpnII-MboI"/>
    <property type="match status" value="1"/>
</dbReference>
<dbReference type="Proteomes" id="UP000251402">
    <property type="component" value="Chromosome"/>
</dbReference>
<dbReference type="KEGG" id="mrub:DEO27_003880"/>
<protein>
    <submittedName>
        <fullName evidence="1">Uncharacterized protein</fullName>
    </submittedName>
</protein>
<dbReference type="RefSeq" id="WP_112569928.1">
    <property type="nucleotide sequence ID" value="NZ_CP043450.1"/>
</dbReference>
<keyword evidence="2" id="KW-1185">Reference proteome</keyword>
<organism evidence="1 2">
    <name type="scientific">Mucilaginibacter rubeus</name>
    <dbReference type="NCBI Taxonomy" id="2027860"/>
    <lineage>
        <taxon>Bacteria</taxon>
        <taxon>Pseudomonadati</taxon>
        <taxon>Bacteroidota</taxon>
        <taxon>Sphingobacteriia</taxon>
        <taxon>Sphingobacteriales</taxon>
        <taxon>Sphingobacteriaceae</taxon>
        <taxon>Mucilaginibacter</taxon>
    </lineage>
</organism>
<dbReference type="AlphaFoldDB" id="A0A5C1HUC5"/>